<feature type="region of interest" description="Disordered" evidence="1">
    <location>
        <begin position="1"/>
        <end position="27"/>
    </location>
</feature>
<accession>A0A212K7E0</accession>
<organism evidence="2">
    <name type="scientific">uncultured delta proteobacterium</name>
    <dbReference type="NCBI Taxonomy" id="34034"/>
    <lineage>
        <taxon>Bacteria</taxon>
        <taxon>Deltaproteobacteria</taxon>
        <taxon>environmental samples</taxon>
    </lineage>
</organism>
<dbReference type="EMBL" id="FLUQ01000003">
    <property type="protein sequence ID" value="SBW07634.1"/>
    <property type="molecule type" value="Genomic_DNA"/>
</dbReference>
<evidence type="ECO:0000313" key="2">
    <source>
        <dbReference type="EMBL" id="SBW07634.1"/>
    </source>
</evidence>
<name>A0A212K7E0_9DELT</name>
<sequence length="27" mass="2935">MKTKKGLTISRKPLISLAPRDGVEPPT</sequence>
<reference evidence="2" key="1">
    <citation type="submission" date="2016-04" db="EMBL/GenBank/DDBJ databases">
        <authorList>
            <person name="Evans L.H."/>
            <person name="Alamgir A."/>
            <person name="Owens N."/>
            <person name="Weber N.D."/>
            <person name="Virtaneva K."/>
            <person name="Barbian K."/>
            <person name="Babar A."/>
            <person name="Rosenke K."/>
        </authorList>
    </citation>
    <scope>NUCLEOTIDE SEQUENCE</scope>
    <source>
        <strain evidence="2">86</strain>
    </source>
</reference>
<proteinExistence type="predicted"/>
<protein>
    <submittedName>
        <fullName evidence="2">Uncharacterized protein</fullName>
    </submittedName>
</protein>
<dbReference type="AlphaFoldDB" id="A0A212K7E0"/>
<evidence type="ECO:0000256" key="1">
    <source>
        <dbReference type="SAM" id="MobiDB-lite"/>
    </source>
</evidence>
<gene>
    <name evidence="2" type="ORF">KL86DPRO_30091</name>
</gene>